<dbReference type="GO" id="GO:0048024">
    <property type="term" value="P:regulation of mRNA splicing, via spliceosome"/>
    <property type="evidence" value="ECO:0007669"/>
    <property type="project" value="TreeGrafter"/>
</dbReference>
<protein>
    <recommendedName>
        <fullName evidence="4">K Homology domain-containing protein</fullName>
    </recommendedName>
</protein>
<feature type="domain" description="K Homology" evidence="4">
    <location>
        <begin position="229"/>
        <end position="327"/>
    </location>
</feature>
<dbReference type="Gene3D" id="3.30.1370.10">
    <property type="entry name" value="K Homology domain, type 1"/>
    <property type="match status" value="1"/>
</dbReference>
<dbReference type="EMBL" id="JAUCMV010000004">
    <property type="protein sequence ID" value="KAK0407348.1"/>
    <property type="molecule type" value="Genomic_DNA"/>
</dbReference>
<proteinExistence type="predicted"/>
<reference evidence="5" key="1">
    <citation type="submission" date="2023-06" db="EMBL/GenBank/DDBJ databases">
        <title>Genomic analysis of the entomopathogenic nematode Steinernema hermaphroditum.</title>
        <authorList>
            <person name="Schwarz E.M."/>
            <person name="Heppert J.K."/>
            <person name="Baniya A."/>
            <person name="Schwartz H.T."/>
            <person name="Tan C.-H."/>
            <person name="Antoshechkin I."/>
            <person name="Sternberg P.W."/>
            <person name="Goodrich-Blair H."/>
            <person name="Dillman A.R."/>
        </authorList>
    </citation>
    <scope>NUCLEOTIDE SEQUENCE</scope>
    <source>
        <strain evidence="5">PS9179</strain>
        <tissue evidence="5">Whole animal</tissue>
    </source>
</reference>
<sequence>MRSNAVKRPPINAEMTAPEQIDEVAQKLAVVSRAPICRAARGEPDRTKSIRKKTIKQRKKKASGERLDVEGGDAGVDEQIMDDVAAVLNWMCDCVAAHYELVVRPGAFTRKEKAVRARSRAGEGDAAAEDEGTPNSTLNVADVKAPRRRGRKKKPRCVLSAGGDQQTILNVEKKKPQKDNKTLPKRNPKKRADLPETHGRQRAQQAWRNRCTVFPNNSQDHQLENVKIHKRTIKIPIPEHPDGYKYIGRILGPRGISIRAMERDTGCKIAIRGRGSLKDPEQEELLRNCRGYKHLKENLHVRVTTEVDAGCSARLKAAEMLIRELLKPVDDNYKQEQMLQLSMINGTYRPGYSILQEVEDDSEWAE</sequence>
<feature type="compositionally biased region" description="Basic and acidic residues" evidence="3">
    <location>
        <begin position="190"/>
        <end position="199"/>
    </location>
</feature>
<accession>A0AA39HK41</accession>
<dbReference type="Pfam" id="PF22675">
    <property type="entry name" value="KH-I_KHDC4-BBP"/>
    <property type="match status" value="1"/>
</dbReference>
<comment type="caution">
    <text evidence="5">The sequence shown here is derived from an EMBL/GenBank/DDBJ whole genome shotgun (WGS) entry which is preliminary data.</text>
</comment>
<evidence type="ECO:0000256" key="3">
    <source>
        <dbReference type="SAM" id="MobiDB-lite"/>
    </source>
</evidence>
<evidence type="ECO:0000256" key="2">
    <source>
        <dbReference type="PROSITE-ProRule" id="PRU00117"/>
    </source>
</evidence>
<dbReference type="InterPro" id="IPR036612">
    <property type="entry name" value="KH_dom_type_1_sf"/>
</dbReference>
<feature type="region of interest" description="Disordered" evidence="3">
    <location>
        <begin position="40"/>
        <end position="66"/>
    </location>
</feature>
<name>A0AA39HK41_9BILA</name>
<dbReference type="SMART" id="SM00322">
    <property type="entry name" value="KH"/>
    <property type="match status" value="1"/>
</dbReference>
<evidence type="ECO:0000313" key="5">
    <source>
        <dbReference type="EMBL" id="KAK0407348.1"/>
    </source>
</evidence>
<feature type="region of interest" description="Disordered" evidence="3">
    <location>
        <begin position="111"/>
        <end position="204"/>
    </location>
</feature>
<dbReference type="GO" id="GO:0003729">
    <property type="term" value="F:mRNA binding"/>
    <property type="evidence" value="ECO:0007669"/>
    <property type="project" value="TreeGrafter"/>
</dbReference>
<feature type="compositionally biased region" description="Basic residues" evidence="3">
    <location>
        <begin position="49"/>
        <end position="61"/>
    </location>
</feature>
<feature type="compositionally biased region" description="Basic residues" evidence="3">
    <location>
        <begin position="146"/>
        <end position="156"/>
    </location>
</feature>
<dbReference type="PROSITE" id="PS50084">
    <property type="entry name" value="KH_TYPE_1"/>
    <property type="match status" value="1"/>
</dbReference>
<dbReference type="PANTHER" id="PTHR11208:SF147">
    <property type="entry name" value="RNA-BINDING PROTEIN ASD-2"/>
    <property type="match status" value="1"/>
</dbReference>
<dbReference type="InterPro" id="IPR055256">
    <property type="entry name" value="KH_1_KHDC4/BBP-like"/>
</dbReference>
<evidence type="ECO:0000256" key="1">
    <source>
        <dbReference type="ARBA" id="ARBA00022884"/>
    </source>
</evidence>
<evidence type="ECO:0000259" key="4">
    <source>
        <dbReference type="SMART" id="SM00322"/>
    </source>
</evidence>
<dbReference type="InterPro" id="IPR045071">
    <property type="entry name" value="BBP-like"/>
</dbReference>
<dbReference type="PANTHER" id="PTHR11208">
    <property type="entry name" value="RNA-BINDING PROTEIN RELATED"/>
    <property type="match status" value="1"/>
</dbReference>
<dbReference type="AlphaFoldDB" id="A0AA39HK41"/>
<keyword evidence="1 2" id="KW-0694">RNA-binding</keyword>
<dbReference type="InterPro" id="IPR004087">
    <property type="entry name" value="KH_dom"/>
</dbReference>
<organism evidence="5 6">
    <name type="scientific">Steinernema hermaphroditum</name>
    <dbReference type="NCBI Taxonomy" id="289476"/>
    <lineage>
        <taxon>Eukaryota</taxon>
        <taxon>Metazoa</taxon>
        <taxon>Ecdysozoa</taxon>
        <taxon>Nematoda</taxon>
        <taxon>Chromadorea</taxon>
        <taxon>Rhabditida</taxon>
        <taxon>Tylenchina</taxon>
        <taxon>Panagrolaimomorpha</taxon>
        <taxon>Strongyloidoidea</taxon>
        <taxon>Steinernematidae</taxon>
        <taxon>Steinernema</taxon>
    </lineage>
</organism>
<dbReference type="SUPFAM" id="SSF54791">
    <property type="entry name" value="Eukaryotic type KH-domain (KH-domain type I)"/>
    <property type="match status" value="1"/>
</dbReference>
<evidence type="ECO:0000313" key="6">
    <source>
        <dbReference type="Proteomes" id="UP001175271"/>
    </source>
</evidence>
<feature type="compositionally biased region" description="Basic and acidic residues" evidence="3">
    <location>
        <begin position="171"/>
        <end position="182"/>
    </location>
</feature>
<dbReference type="GO" id="GO:0005634">
    <property type="term" value="C:nucleus"/>
    <property type="evidence" value="ECO:0007669"/>
    <property type="project" value="TreeGrafter"/>
</dbReference>
<feature type="compositionally biased region" description="Basic and acidic residues" evidence="3">
    <location>
        <begin position="111"/>
        <end position="123"/>
    </location>
</feature>
<keyword evidence="6" id="KW-1185">Reference proteome</keyword>
<gene>
    <name evidence="5" type="ORF">QR680_019147</name>
</gene>
<dbReference type="Proteomes" id="UP001175271">
    <property type="component" value="Unassembled WGS sequence"/>
</dbReference>